<keyword evidence="2" id="KW-1133">Transmembrane helix</keyword>
<feature type="transmembrane region" description="Helical" evidence="2">
    <location>
        <begin position="169"/>
        <end position="189"/>
    </location>
</feature>
<dbReference type="RefSeq" id="WP_379521556.1">
    <property type="nucleotide sequence ID" value="NZ_JBHSPA010000073.1"/>
</dbReference>
<feature type="transmembrane region" description="Helical" evidence="2">
    <location>
        <begin position="58"/>
        <end position="78"/>
    </location>
</feature>
<dbReference type="EMBL" id="JBHSPA010000073">
    <property type="protein sequence ID" value="MFC5832101.1"/>
    <property type="molecule type" value="Genomic_DNA"/>
</dbReference>
<keyword evidence="5" id="KW-1185">Reference proteome</keyword>
<dbReference type="InterPro" id="IPR009936">
    <property type="entry name" value="DUF1468"/>
</dbReference>
<sequence length="195" mass="20265">MSMSDEAASTGSSAGSSAEAGSLQAGSLQEGSLQEEADRLQAEMEEARPPHAGPLAQIGAAVVALAVGVFGAIGSFALGLGQLTQPGPGLWPFAISVVIVVLSATLVVTGRGLQDTERFSRSSLLTVVGLVTLVLLAALLPVIGFEIPSLLLMFVWLRWLGKESWRSSIVISIGAVAAFYLLFVVLLQIPLPRLI</sequence>
<accession>A0ABW1D4S7</accession>
<evidence type="ECO:0000256" key="2">
    <source>
        <dbReference type="SAM" id="Phobius"/>
    </source>
</evidence>
<protein>
    <submittedName>
        <fullName evidence="4">Tripartite tricarboxylate transporter TctB family protein</fullName>
    </submittedName>
</protein>
<gene>
    <name evidence="4" type="ORF">ACFPZ3_50345</name>
</gene>
<feature type="compositionally biased region" description="Basic and acidic residues" evidence="1">
    <location>
        <begin position="36"/>
        <end position="45"/>
    </location>
</feature>
<name>A0ABW1D4S7_9ACTN</name>
<proteinExistence type="predicted"/>
<evidence type="ECO:0000259" key="3">
    <source>
        <dbReference type="Pfam" id="PF07331"/>
    </source>
</evidence>
<dbReference type="Pfam" id="PF07331">
    <property type="entry name" value="TctB"/>
    <property type="match status" value="1"/>
</dbReference>
<keyword evidence="2" id="KW-0812">Transmembrane</keyword>
<evidence type="ECO:0000256" key="1">
    <source>
        <dbReference type="SAM" id="MobiDB-lite"/>
    </source>
</evidence>
<feature type="transmembrane region" description="Helical" evidence="2">
    <location>
        <begin position="90"/>
        <end position="112"/>
    </location>
</feature>
<evidence type="ECO:0000313" key="4">
    <source>
        <dbReference type="EMBL" id="MFC5832101.1"/>
    </source>
</evidence>
<feature type="compositionally biased region" description="Low complexity" evidence="1">
    <location>
        <begin position="7"/>
        <end position="27"/>
    </location>
</feature>
<feature type="region of interest" description="Disordered" evidence="1">
    <location>
        <begin position="1"/>
        <end position="45"/>
    </location>
</feature>
<feature type="domain" description="DUF1468" evidence="3">
    <location>
        <begin position="59"/>
        <end position="192"/>
    </location>
</feature>
<feature type="transmembrane region" description="Helical" evidence="2">
    <location>
        <begin position="124"/>
        <end position="157"/>
    </location>
</feature>
<reference evidence="5" key="1">
    <citation type="journal article" date="2019" name="Int. J. Syst. Evol. Microbiol.">
        <title>The Global Catalogue of Microorganisms (GCM) 10K type strain sequencing project: providing services to taxonomists for standard genome sequencing and annotation.</title>
        <authorList>
            <consortium name="The Broad Institute Genomics Platform"/>
            <consortium name="The Broad Institute Genome Sequencing Center for Infectious Disease"/>
            <person name="Wu L."/>
            <person name="Ma J."/>
        </authorList>
    </citation>
    <scope>NUCLEOTIDE SEQUENCE [LARGE SCALE GENOMIC DNA]</scope>
    <source>
        <strain evidence="5">CCUG 53903</strain>
    </source>
</reference>
<organism evidence="4 5">
    <name type="scientific">Nonomuraea insulae</name>
    <dbReference type="NCBI Taxonomy" id="1616787"/>
    <lineage>
        <taxon>Bacteria</taxon>
        <taxon>Bacillati</taxon>
        <taxon>Actinomycetota</taxon>
        <taxon>Actinomycetes</taxon>
        <taxon>Streptosporangiales</taxon>
        <taxon>Streptosporangiaceae</taxon>
        <taxon>Nonomuraea</taxon>
    </lineage>
</organism>
<dbReference type="Proteomes" id="UP001596058">
    <property type="component" value="Unassembled WGS sequence"/>
</dbReference>
<comment type="caution">
    <text evidence="4">The sequence shown here is derived from an EMBL/GenBank/DDBJ whole genome shotgun (WGS) entry which is preliminary data.</text>
</comment>
<evidence type="ECO:0000313" key="5">
    <source>
        <dbReference type="Proteomes" id="UP001596058"/>
    </source>
</evidence>
<keyword evidence="2" id="KW-0472">Membrane</keyword>